<protein>
    <submittedName>
        <fullName evidence="2">SAM-dependent methyltransferase</fullName>
    </submittedName>
</protein>
<keyword evidence="2" id="KW-0489">Methyltransferase</keyword>
<dbReference type="EMBL" id="SRHE01000526">
    <property type="protein sequence ID" value="TWW08737.1"/>
    <property type="molecule type" value="Genomic_DNA"/>
</dbReference>
<name>A0A5C6M380_9PLAN</name>
<comment type="caution">
    <text evidence="2">The sequence shown here is derived from an EMBL/GenBank/DDBJ whole genome shotgun (WGS) entry which is preliminary data.</text>
</comment>
<dbReference type="Gene3D" id="3.40.50.150">
    <property type="entry name" value="Vaccinia Virus protein VP39"/>
    <property type="match status" value="1"/>
</dbReference>
<dbReference type="InterPro" id="IPR029063">
    <property type="entry name" value="SAM-dependent_MTases_sf"/>
</dbReference>
<reference evidence="2 3" key="1">
    <citation type="submission" date="2019-08" db="EMBL/GenBank/DDBJ databases">
        <title>100 year-old enigma solved: identification of Planctomyces bekefii, the type genus and species of the phylum Planctomycetes.</title>
        <authorList>
            <person name="Svetlana D.N."/>
            <person name="Overmann J."/>
        </authorList>
    </citation>
    <scope>NUCLEOTIDE SEQUENCE [LARGE SCALE GENOMIC DNA]</scope>
    <source>
        <strain evidence="2">Phe10_nw2017</strain>
    </source>
</reference>
<dbReference type="CDD" id="cd02440">
    <property type="entry name" value="AdoMet_MTases"/>
    <property type="match status" value="1"/>
</dbReference>
<evidence type="ECO:0000313" key="2">
    <source>
        <dbReference type="EMBL" id="TWW08737.1"/>
    </source>
</evidence>
<gene>
    <name evidence="2" type="ORF">E3A20_21330</name>
</gene>
<evidence type="ECO:0000259" key="1">
    <source>
        <dbReference type="Pfam" id="PF13649"/>
    </source>
</evidence>
<keyword evidence="2" id="KW-0808">Transferase</keyword>
<keyword evidence="3" id="KW-1185">Reference proteome</keyword>
<dbReference type="InterPro" id="IPR041698">
    <property type="entry name" value="Methyltransf_25"/>
</dbReference>
<feature type="domain" description="Methyltransferase" evidence="1">
    <location>
        <begin position="52"/>
        <end position="154"/>
    </location>
</feature>
<evidence type="ECO:0000313" key="3">
    <source>
        <dbReference type="Proteomes" id="UP000321083"/>
    </source>
</evidence>
<accession>A0A5C6M380</accession>
<dbReference type="GO" id="GO:0032259">
    <property type="term" value="P:methylation"/>
    <property type="evidence" value="ECO:0007669"/>
    <property type="project" value="UniProtKB-KW"/>
</dbReference>
<dbReference type="SUPFAM" id="SSF53335">
    <property type="entry name" value="S-adenosyl-L-methionine-dependent methyltransferases"/>
    <property type="match status" value="1"/>
</dbReference>
<dbReference type="Pfam" id="PF13649">
    <property type="entry name" value="Methyltransf_25"/>
    <property type="match status" value="1"/>
</dbReference>
<reference evidence="2 3" key="2">
    <citation type="submission" date="2019-08" db="EMBL/GenBank/DDBJ databases">
        <authorList>
            <person name="Henke P."/>
        </authorList>
    </citation>
    <scope>NUCLEOTIDE SEQUENCE [LARGE SCALE GENOMIC DNA]</scope>
    <source>
        <strain evidence="2">Phe10_nw2017</strain>
    </source>
</reference>
<dbReference type="Proteomes" id="UP000321083">
    <property type="component" value="Unassembled WGS sequence"/>
</dbReference>
<dbReference type="GO" id="GO:0008168">
    <property type="term" value="F:methyltransferase activity"/>
    <property type="evidence" value="ECO:0007669"/>
    <property type="project" value="UniProtKB-KW"/>
</dbReference>
<proteinExistence type="predicted"/>
<organism evidence="2 3">
    <name type="scientific">Planctomyces bekefii</name>
    <dbReference type="NCBI Taxonomy" id="1653850"/>
    <lineage>
        <taxon>Bacteria</taxon>
        <taxon>Pseudomonadati</taxon>
        <taxon>Planctomycetota</taxon>
        <taxon>Planctomycetia</taxon>
        <taxon>Planctomycetales</taxon>
        <taxon>Planctomycetaceae</taxon>
        <taxon>Planctomyces</taxon>
    </lineage>
</organism>
<dbReference type="AlphaFoldDB" id="A0A5C6M380"/>
<sequence length="217" mass="24476">MAGFFAGYGAFFRQFREQFETTGAIAPSSRFLAAAMTRFLASRAAGAAPVRVLEIGPGTGPVTDCIVRQLRPGDVFDLVELNGEFVQILQHRFEAEPAWSAVHSQCRIVQMPIQQFVADSPYDFVISGLPLNNFPAALVREIAEAYFRLLRAGGVLSYFEYMYVRPVRKLLTLGAERRRIVEIDDIMAGHCRRSRISRDSIWINLPPAWVQHLRKND</sequence>